<evidence type="ECO:0000313" key="2">
    <source>
        <dbReference type="EMBL" id="PER55768.1"/>
    </source>
</evidence>
<dbReference type="SUPFAM" id="SSF52540">
    <property type="entry name" value="P-loop containing nucleoside triphosphate hydrolases"/>
    <property type="match status" value="1"/>
</dbReference>
<dbReference type="Proteomes" id="UP000219897">
    <property type="component" value="Unassembled WGS sequence"/>
</dbReference>
<name>A0ABD6SFQ6_BACTU</name>
<accession>A0ABD6SFQ6</accession>
<dbReference type="InterPro" id="IPR027417">
    <property type="entry name" value="P-loop_NTPase"/>
</dbReference>
<dbReference type="InterPro" id="IPR003495">
    <property type="entry name" value="CobW/HypB/UreG_nucleotide-bd"/>
</dbReference>
<reference evidence="2 3" key="1">
    <citation type="submission" date="2017-09" db="EMBL/GenBank/DDBJ databases">
        <title>Large-scale bioinformatics analysis of Bacillus genomes uncovers conserved roles of natural products in bacterial physiology.</title>
        <authorList>
            <consortium name="Agbiome Team Llc"/>
            <person name="Bleich R.M."/>
            <person name="Kirk G.J."/>
            <person name="Santa Maria K.C."/>
            <person name="Allen S.E."/>
            <person name="Farag S."/>
            <person name="Shank E.A."/>
            <person name="Bowers A."/>
        </authorList>
    </citation>
    <scope>NUCLEOTIDE SEQUENCE [LARGE SCALE GENOMIC DNA]</scope>
    <source>
        <strain evidence="2 3">AFS005140</strain>
    </source>
</reference>
<evidence type="ECO:0000259" key="1">
    <source>
        <dbReference type="Pfam" id="PF02492"/>
    </source>
</evidence>
<dbReference type="Pfam" id="PF02492">
    <property type="entry name" value="cobW"/>
    <property type="match status" value="1"/>
</dbReference>
<sequence length="200" mass="22536">MYIVKRRKNRNQDTFQMVADYVKQGKTVLIGGTLGSGKTTLLKELLSFTGDDKVVAVGWDVEMTGITCSNVTVRDKQDDNIPQDIVKAVENGEAIRLAYDNVRGESIVSAMKMWEGTGKGLGTVVTTSMEMLIHCLLLRDMEMKKATREEATERFVKTFDILVFMGYKHKDIQEIVEVDKQVTNEVRVLPVAKAVEINWE</sequence>
<dbReference type="Gene3D" id="3.40.50.300">
    <property type="entry name" value="P-loop containing nucleotide triphosphate hydrolases"/>
    <property type="match status" value="1"/>
</dbReference>
<feature type="domain" description="CobW/HypB/UreG nucleotide-binding" evidence="1">
    <location>
        <begin position="27"/>
        <end position="92"/>
    </location>
</feature>
<organism evidence="2 3">
    <name type="scientific">Bacillus thuringiensis</name>
    <dbReference type="NCBI Taxonomy" id="1428"/>
    <lineage>
        <taxon>Bacteria</taxon>
        <taxon>Bacillati</taxon>
        <taxon>Bacillota</taxon>
        <taxon>Bacilli</taxon>
        <taxon>Bacillales</taxon>
        <taxon>Bacillaceae</taxon>
        <taxon>Bacillus</taxon>
        <taxon>Bacillus cereus group</taxon>
    </lineage>
</organism>
<dbReference type="EMBL" id="NTYF01000023">
    <property type="protein sequence ID" value="PER55768.1"/>
    <property type="molecule type" value="Genomic_DNA"/>
</dbReference>
<dbReference type="AlphaFoldDB" id="A0ABD6SFQ6"/>
<evidence type="ECO:0000313" key="3">
    <source>
        <dbReference type="Proteomes" id="UP000219897"/>
    </source>
</evidence>
<protein>
    <recommendedName>
        <fullName evidence="1">CobW/HypB/UreG nucleotide-binding domain-containing protein</fullName>
    </recommendedName>
</protein>
<comment type="caution">
    <text evidence="2">The sequence shown here is derived from an EMBL/GenBank/DDBJ whole genome shotgun (WGS) entry which is preliminary data.</text>
</comment>
<proteinExistence type="predicted"/>
<gene>
    <name evidence="2" type="ORF">CN495_08420</name>
</gene>